<dbReference type="RefSeq" id="WP_147093196.1">
    <property type="nucleotide sequence ID" value="NZ_BJVC01000002.1"/>
</dbReference>
<name>A0A511BPV7_9PROT</name>
<dbReference type="Pfam" id="PF12073">
    <property type="entry name" value="DUF3553"/>
    <property type="match status" value="1"/>
</dbReference>
<proteinExistence type="predicted"/>
<evidence type="ECO:0000313" key="2">
    <source>
        <dbReference type="Proteomes" id="UP000321405"/>
    </source>
</evidence>
<dbReference type="EMBL" id="BJVC01000002">
    <property type="protein sequence ID" value="GEL02122.1"/>
    <property type="molecule type" value="Genomic_DNA"/>
</dbReference>
<evidence type="ECO:0000313" key="1">
    <source>
        <dbReference type="EMBL" id="GEL02122.1"/>
    </source>
</evidence>
<sequence length="60" mass="6603">MRKPAGFALYEPGQYVSHPSCPDWGIGQIQSVDGARVTVNFENRGKVLVNTERVLLTVEA</sequence>
<protein>
    <recommendedName>
        <fullName evidence="3">DUF3553 domain-containing protein</fullName>
    </recommendedName>
</protein>
<evidence type="ECO:0008006" key="3">
    <source>
        <dbReference type="Google" id="ProtNLM"/>
    </source>
</evidence>
<dbReference type="AlphaFoldDB" id="A0A511BPV7"/>
<comment type="caution">
    <text evidence="1">The sequence shown here is derived from an EMBL/GenBank/DDBJ whole genome shotgun (WGS) entry which is preliminary data.</text>
</comment>
<dbReference type="InterPro" id="IPR021938">
    <property type="entry name" value="DUF3553"/>
</dbReference>
<reference evidence="1 2" key="1">
    <citation type="submission" date="2019-07" db="EMBL/GenBank/DDBJ databases">
        <title>Whole genome shotgun sequence of Swaminathania salitolerans NBRC 104436.</title>
        <authorList>
            <person name="Hosoyama A."/>
            <person name="Uohara A."/>
            <person name="Ohji S."/>
            <person name="Ichikawa N."/>
        </authorList>
    </citation>
    <scope>NUCLEOTIDE SEQUENCE [LARGE SCALE GENOMIC DNA]</scope>
    <source>
        <strain evidence="1 2">NBRC 104436</strain>
    </source>
</reference>
<organism evidence="1 2">
    <name type="scientific">Swaminathania salitolerans</name>
    <dbReference type="NCBI Taxonomy" id="182838"/>
    <lineage>
        <taxon>Bacteria</taxon>
        <taxon>Pseudomonadati</taxon>
        <taxon>Pseudomonadota</taxon>
        <taxon>Alphaproteobacteria</taxon>
        <taxon>Acetobacterales</taxon>
        <taxon>Acetobacteraceae</taxon>
        <taxon>Swaminathania</taxon>
    </lineage>
</organism>
<gene>
    <name evidence="1" type="ORF">SSA02_12850</name>
</gene>
<keyword evidence="2" id="KW-1185">Reference proteome</keyword>
<dbReference type="Proteomes" id="UP000321405">
    <property type="component" value="Unassembled WGS sequence"/>
</dbReference>
<accession>A0A511BPV7</accession>
<dbReference type="OrthoDB" id="7361229at2"/>